<feature type="coiled-coil region" evidence="1">
    <location>
        <begin position="404"/>
        <end position="431"/>
    </location>
</feature>
<dbReference type="EMBL" id="RCMI01000348">
    <property type="protein sequence ID" value="KAG2915952.1"/>
    <property type="molecule type" value="Genomic_DNA"/>
</dbReference>
<dbReference type="OrthoDB" id="64941at2759"/>
<accession>A0A329S3T9</accession>
<feature type="compositionally biased region" description="Basic and acidic residues" evidence="2">
    <location>
        <begin position="101"/>
        <end position="110"/>
    </location>
</feature>
<dbReference type="EMBL" id="RCMG01000367">
    <property type="protein sequence ID" value="KAG2855637.1"/>
    <property type="molecule type" value="Genomic_DNA"/>
</dbReference>
<feature type="compositionally biased region" description="Basic and acidic residues" evidence="2">
    <location>
        <begin position="1054"/>
        <end position="1063"/>
    </location>
</feature>
<protein>
    <submittedName>
        <fullName evidence="9">Uncharacterized protein</fullName>
    </submittedName>
</protein>
<feature type="compositionally biased region" description="Low complexity" evidence="2">
    <location>
        <begin position="141"/>
        <end position="158"/>
    </location>
</feature>
<dbReference type="EMBL" id="RCMK01000340">
    <property type="protein sequence ID" value="KAG2935369.1"/>
    <property type="molecule type" value="Genomic_DNA"/>
</dbReference>
<evidence type="ECO:0000313" key="4">
    <source>
        <dbReference type="EMBL" id="KAG2915952.1"/>
    </source>
</evidence>
<feature type="compositionally biased region" description="Basic and acidic residues" evidence="2">
    <location>
        <begin position="162"/>
        <end position="174"/>
    </location>
</feature>
<dbReference type="Proteomes" id="UP000688947">
    <property type="component" value="Unassembled WGS sequence"/>
</dbReference>
<dbReference type="EMBL" id="MJFZ01000381">
    <property type="protein sequence ID" value="RAW30248.1"/>
    <property type="molecule type" value="Genomic_DNA"/>
</dbReference>
<feature type="coiled-coil region" evidence="1">
    <location>
        <begin position="215"/>
        <end position="249"/>
    </location>
</feature>
<reference evidence="8" key="3">
    <citation type="submission" date="2021-01" db="EMBL/GenBank/DDBJ databases">
        <title>Phytophthora aleatoria, a newly-described species from Pinus radiata is distinct from Phytophthora cactorum isolates based on comparative genomics.</title>
        <authorList>
            <person name="Mcdougal R."/>
            <person name="Panda P."/>
            <person name="Williams N."/>
            <person name="Studholme D.J."/>
        </authorList>
    </citation>
    <scope>NUCLEOTIDE SEQUENCE</scope>
    <source>
        <strain evidence="8">NZFS 3830</strain>
    </source>
</reference>
<evidence type="ECO:0000313" key="10">
    <source>
        <dbReference type="Proteomes" id="UP000251314"/>
    </source>
</evidence>
<evidence type="ECO:0000256" key="2">
    <source>
        <dbReference type="SAM" id="MobiDB-lite"/>
    </source>
</evidence>
<evidence type="ECO:0000313" key="8">
    <source>
        <dbReference type="EMBL" id="KAG6964779.1"/>
    </source>
</evidence>
<evidence type="ECO:0000313" key="3">
    <source>
        <dbReference type="EMBL" id="KAG2855637.1"/>
    </source>
</evidence>
<dbReference type="AlphaFoldDB" id="A0A329S3T9"/>
<dbReference type="Proteomes" id="UP000697107">
    <property type="component" value="Unassembled WGS sequence"/>
</dbReference>
<reference evidence="9 10" key="1">
    <citation type="submission" date="2018-01" db="EMBL/GenBank/DDBJ databases">
        <title>Draft genome of the strawberry crown rot pathogen Phytophthora cactorum.</title>
        <authorList>
            <person name="Armitage A.D."/>
            <person name="Lysoe E."/>
            <person name="Nellist C.F."/>
            <person name="Harrison R.J."/>
            <person name="Brurberg M.B."/>
        </authorList>
    </citation>
    <scope>NUCLEOTIDE SEQUENCE [LARGE SCALE GENOMIC DNA]</scope>
    <source>
        <strain evidence="9 10">10300</strain>
    </source>
</reference>
<evidence type="ECO:0000313" key="9">
    <source>
        <dbReference type="EMBL" id="RAW30248.1"/>
    </source>
</evidence>
<sequence length="1063" mass="119125">MSNPPPSRPLPPRPGDNESILVSPLNPLLPTGYRNIQPFQKGKGWHSNGRTPRHRVASTQADDTDIIDPKERGVVFPQLPGHEHVRSPQGPDASAVEMATSDDRQEKEAAIKPTVISPTPPNAAPRRPSRTDIRTNSGSFRSRALSGSPRSSSRPTSPATDETLKLQREEKEVPGPDPVLMQQLWQEYAARSHAANRQVNAAAYHEKMHRRYGEQRALKERIAQLEQALEMKERERNEAQQQAEHATKTLELLVTSDSATLPMKTSVIKPQAGEPENAEEKSYRERSFALERALSQTKTSLLALQEQLRQQTTQATERTQTLEAQLVLERNTNLELARQLRETSAGFTRVSEELVETRVSLEREQQRSQEIMGRARSQNAQLLSDTRRGQLESRMKLAVRSLGREALKQKMETLMRRTMRAEQNMRVAQLETERVSRERAAICEQLEQVLSSHAIKYHSLGASGGIPGILKRSTPLTNGSRMVSHQLLLLQVLYEETEQPEDPDDGFRIHFVAYEPRSAQDDFLTFYLRDIQRIIPNHESYLARHSVRRRERLGALAELLLSHVHAGYKNGHLVLAETSGPEAATRFPGEQLTALQEQQQTQQVTVYRGTRYLSVIGNENNDAVLAELSVTEAFAAATSQVWWLEVRAVLLGCEGCDSLTTNVDIRQLLTFCSTFASYRPSQRHDGNNDDWELFAVHEELLEPLFHNLRVVCEAGGAAKLELIGVDEEKPSVEPQNQRRLSVENQIIEQEEETAMTLPTSTPSTLTHQSVVNVGNVFYCVRLQELWDGELLLDVTMDDPETQHHFHRVLYEPQLAKLVEQLVRDGVLDDEEDEEAALQVKYGLASILHRPLCKLVVSNVRPVLPHPSQTSNKAATAAGEIDVSSLFGDESSGESLTPEGDTEAYEIRTMVIEASVCASLGWSSSREVRVITASKNALADEKAVHQALQDILTVEATQVHRQRTGVRFRGEKAEFWFVSTISASLSYCGNVTISEVLPLMEHDGPSLLPLVLVVEDPTKEELPLQLVFKTIGIEEDSSEFTRRELASSRTGSRAENSRDQDTLP</sequence>
<dbReference type="Proteomes" id="UP000736787">
    <property type="component" value="Unassembled WGS sequence"/>
</dbReference>
<keyword evidence="1" id="KW-0175">Coiled coil</keyword>
<feature type="region of interest" description="Disordered" evidence="2">
    <location>
        <begin position="1"/>
        <end position="176"/>
    </location>
</feature>
<dbReference type="EMBL" id="RCMV01000332">
    <property type="protein sequence ID" value="KAG3218991.1"/>
    <property type="molecule type" value="Genomic_DNA"/>
</dbReference>
<dbReference type="EMBL" id="RCML01000365">
    <property type="protein sequence ID" value="KAG2979372.1"/>
    <property type="molecule type" value="Genomic_DNA"/>
</dbReference>
<dbReference type="Proteomes" id="UP000735874">
    <property type="component" value="Unassembled WGS sequence"/>
</dbReference>
<comment type="caution">
    <text evidence="9">The sequence shown here is derived from an EMBL/GenBank/DDBJ whole genome shotgun (WGS) entry which is preliminary data.</text>
</comment>
<dbReference type="EMBL" id="JAENGZ010000222">
    <property type="protein sequence ID" value="KAG6964779.1"/>
    <property type="molecule type" value="Genomic_DNA"/>
</dbReference>
<dbReference type="Proteomes" id="UP000251314">
    <property type="component" value="Unassembled WGS sequence"/>
</dbReference>
<feature type="compositionally biased region" description="Pro residues" evidence="2">
    <location>
        <begin position="1"/>
        <end position="14"/>
    </location>
</feature>
<reference evidence="3" key="2">
    <citation type="submission" date="2018-10" db="EMBL/GenBank/DDBJ databases">
        <title>Effector identification in a new, highly contiguous assembly of the strawberry crown rot pathogen Phytophthora cactorum.</title>
        <authorList>
            <person name="Armitage A.D."/>
            <person name="Nellist C.F."/>
            <person name="Bates H."/>
            <person name="Vickerstaff R.J."/>
            <person name="Harrison R.J."/>
        </authorList>
    </citation>
    <scope>NUCLEOTIDE SEQUENCE</scope>
    <source>
        <strain evidence="3">15-7</strain>
        <strain evidence="4">4032</strain>
        <strain evidence="5">4040</strain>
        <strain evidence="6">P415</strain>
        <strain evidence="7">P421</strain>
    </source>
</reference>
<dbReference type="VEuPathDB" id="FungiDB:PC110_g13396"/>
<gene>
    <name evidence="8" type="ORF">JG687_00005761</name>
    <name evidence="9" type="ORF">PC110_g13396</name>
    <name evidence="3" type="ORF">PC113_g12278</name>
    <name evidence="4" type="ORF">PC115_g11221</name>
    <name evidence="5" type="ORF">PC117_g12416</name>
    <name evidence="6" type="ORF">PC118_g11797</name>
    <name evidence="7" type="ORF">PC129_g10216</name>
</gene>
<feature type="region of interest" description="Disordered" evidence="2">
    <location>
        <begin position="1039"/>
        <end position="1063"/>
    </location>
</feature>
<dbReference type="Proteomes" id="UP000774804">
    <property type="component" value="Unassembled WGS sequence"/>
</dbReference>
<dbReference type="Proteomes" id="UP000760860">
    <property type="component" value="Unassembled WGS sequence"/>
</dbReference>
<evidence type="ECO:0000256" key="1">
    <source>
        <dbReference type="SAM" id="Coils"/>
    </source>
</evidence>
<proteinExistence type="predicted"/>
<evidence type="ECO:0000313" key="6">
    <source>
        <dbReference type="EMBL" id="KAG2979372.1"/>
    </source>
</evidence>
<name>A0A329S3T9_9STRA</name>
<evidence type="ECO:0000313" key="5">
    <source>
        <dbReference type="EMBL" id="KAG2935369.1"/>
    </source>
</evidence>
<organism evidence="9 10">
    <name type="scientific">Phytophthora cactorum</name>
    <dbReference type="NCBI Taxonomy" id="29920"/>
    <lineage>
        <taxon>Eukaryota</taxon>
        <taxon>Sar</taxon>
        <taxon>Stramenopiles</taxon>
        <taxon>Oomycota</taxon>
        <taxon>Peronosporomycetes</taxon>
        <taxon>Peronosporales</taxon>
        <taxon>Peronosporaceae</taxon>
        <taxon>Phytophthora</taxon>
    </lineage>
</organism>
<keyword evidence="10" id="KW-1185">Reference proteome</keyword>
<evidence type="ECO:0000313" key="7">
    <source>
        <dbReference type="EMBL" id="KAG3218991.1"/>
    </source>
</evidence>